<dbReference type="EMBL" id="JACIEM010000005">
    <property type="protein sequence ID" value="MBB4004757.1"/>
    <property type="molecule type" value="Genomic_DNA"/>
</dbReference>
<dbReference type="InterPro" id="IPR016024">
    <property type="entry name" value="ARM-type_fold"/>
</dbReference>
<dbReference type="InterPro" id="IPR042236">
    <property type="entry name" value="PI3K_accessory_sf"/>
</dbReference>
<dbReference type="AlphaFoldDB" id="A0A7W6MR77"/>
<gene>
    <name evidence="2" type="ORF">GGR03_003852</name>
</gene>
<dbReference type="SUPFAM" id="SSF48371">
    <property type="entry name" value="ARM repeat"/>
    <property type="match status" value="1"/>
</dbReference>
<proteinExistence type="predicted"/>
<reference evidence="2 3" key="1">
    <citation type="submission" date="2020-08" db="EMBL/GenBank/DDBJ databases">
        <title>Genomic Encyclopedia of Type Strains, Phase IV (KMG-IV): sequencing the most valuable type-strain genomes for metagenomic binning, comparative biology and taxonomic classification.</title>
        <authorList>
            <person name="Goeker M."/>
        </authorList>
    </citation>
    <scope>NUCLEOTIDE SEQUENCE [LARGE SCALE GENOMIC DNA]</scope>
    <source>
        <strain evidence="2 3">DSM 103570</strain>
    </source>
</reference>
<dbReference type="Gene3D" id="1.25.40.70">
    <property type="entry name" value="Phosphatidylinositol 3-kinase, accessory domain (PIK)"/>
    <property type="match status" value="1"/>
</dbReference>
<evidence type="ECO:0000313" key="3">
    <source>
        <dbReference type="Proteomes" id="UP000588647"/>
    </source>
</evidence>
<keyword evidence="3" id="KW-1185">Reference proteome</keyword>
<evidence type="ECO:0000313" key="2">
    <source>
        <dbReference type="EMBL" id="MBB4004757.1"/>
    </source>
</evidence>
<sequence>MKFGQSKVNRAIRRRFAVEAELTARPGDARRLLVDYHEHPNIQVQLNAATATLALFPEEARRCQSRGAVEAEQRTGPPVTYLTHIAN</sequence>
<dbReference type="InterPro" id="IPR018568">
    <property type="entry name" value="DUF2019"/>
</dbReference>
<name>A0A7W6MR77_9HYPH</name>
<dbReference type="Proteomes" id="UP000588647">
    <property type="component" value="Unassembled WGS sequence"/>
</dbReference>
<accession>A0A7W6MR77</accession>
<protein>
    <recommendedName>
        <fullName evidence="1">DUF2019 domain-containing protein</fullName>
    </recommendedName>
</protein>
<organism evidence="2 3">
    <name type="scientific">Aurantimonas endophytica</name>
    <dbReference type="NCBI Taxonomy" id="1522175"/>
    <lineage>
        <taxon>Bacteria</taxon>
        <taxon>Pseudomonadati</taxon>
        <taxon>Pseudomonadota</taxon>
        <taxon>Alphaproteobacteria</taxon>
        <taxon>Hyphomicrobiales</taxon>
        <taxon>Aurantimonadaceae</taxon>
        <taxon>Aurantimonas</taxon>
    </lineage>
</organism>
<feature type="domain" description="DUF2019" evidence="1">
    <location>
        <begin position="6"/>
        <end position="62"/>
    </location>
</feature>
<evidence type="ECO:0000259" key="1">
    <source>
        <dbReference type="Pfam" id="PF09450"/>
    </source>
</evidence>
<dbReference type="Pfam" id="PF09450">
    <property type="entry name" value="DUF2019"/>
    <property type="match status" value="1"/>
</dbReference>
<comment type="caution">
    <text evidence="2">The sequence shown here is derived from an EMBL/GenBank/DDBJ whole genome shotgun (WGS) entry which is preliminary data.</text>
</comment>